<gene>
    <name evidence="2" type="ORF">GCM10007962_31200</name>
</gene>
<reference evidence="2" key="2">
    <citation type="submission" date="2020-09" db="EMBL/GenBank/DDBJ databases">
        <authorList>
            <person name="Sun Q."/>
            <person name="Ohkuma M."/>
        </authorList>
    </citation>
    <scope>NUCLEOTIDE SEQUENCE</scope>
    <source>
        <strain evidence="2">JCM 12862</strain>
    </source>
</reference>
<keyword evidence="1" id="KW-0812">Transmembrane</keyword>
<evidence type="ECO:0000313" key="3">
    <source>
        <dbReference type="Proteomes" id="UP000612329"/>
    </source>
</evidence>
<evidence type="ECO:0000256" key="1">
    <source>
        <dbReference type="SAM" id="Phobius"/>
    </source>
</evidence>
<protein>
    <submittedName>
        <fullName evidence="2">Uncharacterized protein</fullName>
    </submittedName>
</protein>
<dbReference type="RefSeq" id="WP_188654898.1">
    <property type="nucleotide sequence ID" value="NZ_BMNR01000010.1"/>
</dbReference>
<reference evidence="2" key="1">
    <citation type="journal article" date="2014" name="Int. J. Syst. Evol. Microbiol.">
        <title>Complete genome sequence of Corynebacterium casei LMG S-19264T (=DSM 44701T), isolated from a smear-ripened cheese.</title>
        <authorList>
            <consortium name="US DOE Joint Genome Institute (JGI-PGF)"/>
            <person name="Walter F."/>
            <person name="Albersmeier A."/>
            <person name="Kalinowski J."/>
            <person name="Ruckert C."/>
        </authorList>
    </citation>
    <scope>NUCLEOTIDE SEQUENCE</scope>
    <source>
        <strain evidence="2">JCM 12862</strain>
    </source>
</reference>
<dbReference type="AlphaFoldDB" id="A0A8J3BTH1"/>
<keyword evidence="1" id="KW-1133">Transmembrane helix</keyword>
<comment type="caution">
    <text evidence="2">The sequence shown here is derived from an EMBL/GenBank/DDBJ whole genome shotgun (WGS) entry which is preliminary data.</text>
</comment>
<proteinExistence type="predicted"/>
<dbReference type="InterPro" id="IPR046617">
    <property type="entry name" value="DUF6730"/>
</dbReference>
<keyword evidence="3" id="KW-1185">Reference proteome</keyword>
<organism evidence="2 3">
    <name type="scientific">Yeosuana aromativorans</name>
    <dbReference type="NCBI Taxonomy" id="288019"/>
    <lineage>
        <taxon>Bacteria</taxon>
        <taxon>Pseudomonadati</taxon>
        <taxon>Bacteroidota</taxon>
        <taxon>Flavobacteriia</taxon>
        <taxon>Flavobacteriales</taxon>
        <taxon>Flavobacteriaceae</taxon>
        <taxon>Yeosuana</taxon>
    </lineage>
</organism>
<dbReference type="Proteomes" id="UP000612329">
    <property type="component" value="Unassembled WGS sequence"/>
</dbReference>
<name>A0A8J3BTH1_9FLAO</name>
<accession>A0A8J3BTH1</accession>
<feature type="transmembrane region" description="Helical" evidence="1">
    <location>
        <begin position="82"/>
        <end position="103"/>
    </location>
</feature>
<keyword evidence="1" id="KW-0472">Membrane</keyword>
<sequence>MTKLEELTALLVNEINDFKNGVEKLDNFNDRLKDAKIRMDVSEYKTIIEEHQKQMASHIKAIEGFESRFNDKINKAKIYPNWAVVLFIVCIVVTIVLISYMFLK</sequence>
<dbReference type="EMBL" id="BMNR01000010">
    <property type="protein sequence ID" value="GGK34511.1"/>
    <property type="molecule type" value="Genomic_DNA"/>
</dbReference>
<evidence type="ECO:0000313" key="2">
    <source>
        <dbReference type="EMBL" id="GGK34511.1"/>
    </source>
</evidence>
<dbReference type="Pfam" id="PF20503">
    <property type="entry name" value="DUF6730"/>
    <property type="match status" value="1"/>
</dbReference>